<feature type="region of interest" description="Disordered" evidence="4">
    <location>
        <begin position="353"/>
        <end position="405"/>
    </location>
</feature>
<accession>A0A8S3ZHJ0</accession>
<evidence type="ECO:0008006" key="9">
    <source>
        <dbReference type="Google" id="ProtNLM"/>
    </source>
</evidence>
<feature type="compositionally biased region" description="Low complexity" evidence="4">
    <location>
        <begin position="376"/>
        <end position="388"/>
    </location>
</feature>
<comment type="caution">
    <text evidence="7">The sequence shown here is derived from an EMBL/GenBank/DDBJ whole genome shotgun (WGS) entry which is preliminary data.</text>
</comment>
<feature type="region of interest" description="Disordered" evidence="4">
    <location>
        <begin position="316"/>
        <end position="340"/>
    </location>
</feature>
<dbReference type="GO" id="GO:0016020">
    <property type="term" value="C:membrane"/>
    <property type="evidence" value="ECO:0007669"/>
    <property type="project" value="UniProtKB-SubCell"/>
</dbReference>
<evidence type="ECO:0000313" key="7">
    <source>
        <dbReference type="EMBL" id="CAG5126612.1"/>
    </source>
</evidence>
<dbReference type="AlphaFoldDB" id="A0A8S3ZHJ0"/>
<feature type="non-terminal residue" evidence="7">
    <location>
        <position position="923"/>
    </location>
</feature>
<feature type="compositionally biased region" description="Low complexity" evidence="4">
    <location>
        <begin position="419"/>
        <end position="434"/>
    </location>
</feature>
<dbReference type="EMBL" id="CAJHNH020002402">
    <property type="protein sequence ID" value="CAG5126612.1"/>
    <property type="molecule type" value="Genomic_DNA"/>
</dbReference>
<dbReference type="Proteomes" id="UP000678393">
    <property type="component" value="Unassembled WGS sequence"/>
</dbReference>
<evidence type="ECO:0000256" key="3">
    <source>
        <dbReference type="ARBA" id="ARBA00023136"/>
    </source>
</evidence>
<evidence type="ECO:0000256" key="4">
    <source>
        <dbReference type="SAM" id="MobiDB-lite"/>
    </source>
</evidence>
<feature type="region of interest" description="Disordered" evidence="4">
    <location>
        <begin position="419"/>
        <end position="461"/>
    </location>
</feature>
<dbReference type="GO" id="GO:0042981">
    <property type="term" value="P:regulation of apoptotic process"/>
    <property type="evidence" value="ECO:0007669"/>
    <property type="project" value="TreeGrafter"/>
</dbReference>
<feature type="compositionally biased region" description="Polar residues" evidence="4">
    <location>
        <begin position="356"/>
        <end position="367"/>
    </location>
</feature>
<feature type="compositionally biased region" description="Basic and acidic residues" evidence="4">
    <location>
        <begin position="444"/>
        <end position="454"/>
    </location>
</feature>
<feature type="domain" description="MAP kinase-activating death" evidence="6">
    <location>
        <begin position="878"/>
        <end position="916"/>
    </location>
</feature>
<dbReference type="GO" id="GO:0005085">
    <property type="term" value="F:guanyl-nucleotide exchange factor activity"/>
    <property type="evidence" value="ECO:0007669"/>
    <property type="project" value="UniProtKB-KW"/>
</dbReference>
<dbReference type="InterPro" id="IPR056574">
    <property type="entry name" value="Death_MADD"/>
</dbReference>
<evidence type="ECO:0000256" key="1">
    <source>
        <dbReference type="ARBA" id="ARBA00004370"/>
    </source>
</evidence>
<dbReference type="GO" id="GO:0005829">
    <property type="term" value="C:cytosol"/>
    <property type="evidence" value="ECO:0007669"/>
    <property type="project" value="TreeGrafter"/>
</dbReference>
<gene>
    <name evidence="7" type="ORF">CUNI_LOCUS12170</name>
</gene>
<name>A0A8S3ZHJ0_9EUPU</name>
<dbReference type="PANTHER" id="PTHR13008:SF7">
    <property type="entry name" value="MAP KINASE-ACTIVATING DEATH DOMAIN PROTEIN"/>
    <property type="match status" value="1"/>
</dbReference>
<keyword evidence="2" id="KW-0344">Guanine-nucleotide releasing factor</keyword>
<proteinExistence type="predicted"/>
<evidence type="ECO:0000259" key="5">
    <source>
        <dbReference type="Pfam" id="PF23629"/>
    </source>
</evidence>
<evidence type="ECO:0000313" key="8">
    <source>
        <dbReference type="Proteomes" id="UP000678393"/>
    </source>
</evidence>
<sequence length="923" mass="102821">FLPDSSHNARSSAAPPSPRSPNVLKASSASSQPARAAPSHHGMPSGLTPPTGRRPLPHSPGMRPHLGNLTGSFNTSARKPGRGGLDGERSSTASIISTISSELTDMAHSATSTVSELFGSSKPQVQPSQPKMIPLKPFTPLGTRKALVEKSGLVKHATSRTHREPTKIVPGEKANSNRFCLDPYVKRKIEMDFICSGGFESQMFLKEVINSVLEGKGLSWMKVSRINKLMEDENYRNFVISRLNRNLDQKVPEDAVHIEDVCVSKAVFKGMLSLIKCIIHGLGHTINNHGLGGMASAYMVLEVAHTHYWARDLSNRSDTSFTPERMSPHESHDSLESPSHKMADEIITSKWWQGKRGSNPQPSSANTPSHSPQPPVAAASSSTIPSSSNFVNQGEALPSSPCSPVVVNGDEFENIEIASVSDDGGSGDSNGLSKGHLRHRHHFEKSQSERRDSGDLSPVYDFGGAGDTGAFTSSDWNKNASPRRMSLTQQHLRQSGHLSCDIIVTDAEHEASLQHGQGDMLREMVKNKELIKTGKLDRKFNSVDSEISEASTLVSTSSEKEDQDKRMYRVNHQGIRSALSDSEMDTNWPGAMHPRRSRSSSIWSTKSAYSSGYRYHDGKLVHTGAVGLTAEAQTRSYIFEGLVGKERSRVWDHMQFWEDMFLDAVAQERDIIGMDQRPSEMMERYMSLGDVEKKRLEYDEDRLLSVMLYNQAAFMLMMRVPKMEIKKKVRRLLGKSHIGLVQSQDVNNLLDNIQHLFGNDIDLKPMCSRRMQKQSFTVHWGTDNTGDMLFMEVCDDCLLLRNVTGAIHDRWWFEKLVNMTFCPKTKVLCLWRKNQDKVQLNQFYTKKCRELYFSVKEAMEKAASRNTVQLPVMNFCLGPELGGEFPVQDLKTKEGGLLQVCMEGIGLLLQNSKVSVLTLMDLE</sequence>
<dbReference type="InterPro" id="IPR057469">
    <property type="entry name" value="PH_MADD"/>
</dbReference>
<feature type="non-terminal residue" evidence="7">
    <location>
        <position position="1"/>
    </location>
</feature>
<dbReference type="InterPro" id="IPR039980">
    <property type="entry name" value="MADD"/>
</dbReference>
<keyword evidence="3" id="KW-0472">Membrane</keyword>
<reference evidence="7" key="1">
    <citation type="submission" date="2021-04" db="EMBL/GenBank/DDBJ databases">
        <authorList>
            <consortium name="Molecular Ecology Group"/>
        </authorList>
    </citation>
    <scope>NUCLEOTIDE SEQUENCE</scope>
</reference>
<keyword evidence="8" id="KW-1185">Reference proteome</keyword>
<dbReference type="Pfam" id="PF23629">
    <property type="entry name" value="Death_MADD"/>
    <property type="match status" value="1"/>
</dbReference>
<feature type="domain" description="MAP kinase-activating death" evidence="5">
    <location>
        <begin position="673"/>
        <end position="748"/>
    </location>
</feature>
<feature type="region of interest" description="Disordered" evidence="4">
    <location>
        <begin position="1"/>
        <end position="91"/>
    </location>
</feature>
<dbReference type="PANTHER" id="PTHR13008">
    <property type="entry name" value="MAP-KINASE ACTIVATING DEATH DOMAIN PROTEIN MADD /DENN/AEX-3 C.ELEGANS"/>
    <property type="match status" value="1"/>
</dbReference>
<dbReference type="Pfam" id="PF25328">
    <property type="entry name" value="PH_MADD"/>
    <property type="match status" value="1"/>
</dbReference>
<dbReference type="GO" id="GO:0032483">
    <property type="term" value="P:regulation of Rab protein signal transduction"/>
    <property type="evidence" value="ECO:0007669"/>
    <property type="project" value="TreeGrafter"/>
</dbReference>
<organism evidence="7 8">
    <name type="scientific">Candidula unifasciata</name>
    <dbReference type="NCBI Taxonomy" id="100452"/>
    <lineage>
        <taxon>Eukaryota</taxon>
        <taxon>Metazoa</taxon>
        <taxon>Spiralia</taxon>
        <taxon>Lophotrochozoa</taxon>
        <taxon>Mollusca</taxon>
        <taxon>Gastropoda</taxon>
        <taxon>Heterobranchia</taxon>
        <taxon>Euthyneura</taxon>
        <taxon>Panpulmonata</taxon>
        <taxon>Eupulmonata</taxon>
        <taxon>Stylommatophora</taxon>
        <taxon>Helicina</taxon>
        <taxon>Helicoidea</taxon>
        <taxon>Geomitridae</taxon>
        <taxon>Candidula</taxon>
    </lineage>
</organism>
<feature type="compositionally biased region" description="Basic and acidic residues" evidence="4">
    <location>
        <begin position="326"/>
        <end position="340"/>
    </location>
</feature>
<evidence type="ECO:0000259" key="6">
    <source>
        <dbReference type="Pfam" id="PF25328"/>
    </source>
</evidence>
<feature type="compositionally biased region" description="Low complexity" evidence="4">
    <location>
        <begin position="26"/>
        <end position="39"/>
    </location>
</feature>
<dbReference type="OrthoDB" id="6282239at2759"/>
<evidence type="ECO:0000256" key="2">
    <source>
        <dbReference type="ARBA" id="ARBA00022658"/>
    </source>
</evidence>
<protein>
    <recommendedName>
        <fullName evidence="9">MAP kinase-activating death domain protein</fullName>
    </recommendedName>
</protein>
<comment type="subcellular location">
    <subcellularLocation>
        <location evidence="1">Membrane</location>
    </subcellularLocation>
</comment>